<dbReference type="EMBL" id="VLTN01000013">
    <property type="protein sequence ID" value="KAA0154028.1"/>
    <property type="molecule type" value="Genomic_DNA"/>
</dbReference>
<gene>
    <name evidence="2" type="ORF">FNF29_02651</name>
</gene>
<evidence type="ECO:0000256" key="1">
    <source>
        <dbReference type="SAM" id="MobiDB-lite"/>
    </source>
</evidence>
<sequence length="1078" mass="110083">MADLGLTVLNKHLRVALYNGGAIDEDCEGIAPVFDKFDDVEAYHETTAGKGFDVVLEPTSDEPMAVTHAVILGPVTCSCPLKDLGIFVRPERSADDSLDGYTAASKPYTEGGAASAGPTFAFEAVAQSPYFNGVGRASAVTPFGHLHLCLRSCELLDDEAPYVNIDLGSIVLLGYRGAAAIEAARAAGDAAIPHRIPAGLGLPPVGAEAGVVNTLPPDQFKIVQSWPTLVMLTNRPGNAHPAVAQAKLAMEAAAPLISKRQPVMSNSFQYQRKDYRSDDLRAVARGFDEDVAAAGPLVVISDVEHDIAAQNAANAADGPEDEEATARAAAAGAVVDSVAAGAAGPAAGPAEGLPAEEGFASSAVAAAPADSVGSDLAHLAAAATSASGTSTGAVASIERMGAGEDGSSPLVFADSNPGMEAMIRAALASAASQSAGRPVPTASTVLGAILLRCRLDGGVGGPAGEASRAKQNGPVGEIYYLDPRASLGQGSAAMAAINVGRFRLRDWREAGSPPAGTRLPLDKILVVPHCGHHALPAPLEPAPTADELVAFVAAAQAGSAPEMLTDLPLSETDALALRAGKPVPPATPETSELLAREAEARAAAEGIEFVGAREAVYRALTGPNKTGRALMVIVSSALRLTVPLFRGAALAAAVMRESGVPVDVVALGYRSADAWARVFPDADDDDIRLFLPTNQRPVPAEEGTPVGWAAVPGVKGPGLRPHWDLLVPSVSYDDWLSCGGMEAASAMSALVEDDMASAGCSTPSSAGAASGAGGGAASGVGGRVGGAGDADADVMEALEGDEELRRKTPTAAALTRFVTSVITASGLVPHRSPSADADTDVEDSGSVLPSRRCSVQNMSETGAGETLPSLQADIRALTQATHHVEVLARAADELVAKAENVIELAESAMEGESEPVCRLRAAAHTARVAASVEAVTAPDGPEELGPALEALEEQLDRVGAMFSEDASDCMVRVLDGTLMFSSLVQALADPDVDSTGMVLVHKDGDKDSLVAFNTVAEDLDGMSLFASLKRSLIEDLEQVGADESTPLPFVVALHGGDTTIIPGIDAAKIHEVAVSVLG</sequence>
<feature type="region of interest" description="Disordered" evidence="1">
    <location>
        <begin position="829"/>
        <end position="848"/>
    </location>
</feature>
<evidence type="ECO:0000313" key="3">
    <source>
        <dbReference type="Proteomes" id="UP000323011"/>
    </source>
</evidence>
<keyword evidence="3" id="KW-1185">Reference proteome</keyword>
<reference evidence="2 3" key="1">
    <citation type="submission" date="2019-07" db="EMBL/GenBank/DDBJ databases">
        <title>Genomes of Cafeteria roenbergensis.</title>
        <authorList>
            <person name="Fischer M.G."/>
            <person name="Hackl T."/>
            <person name="Roman M."/>
        </authorList>
    </citation>
    <scope>NUCLEOTIDE SEQUENCE [LARGE SCALE GENOMIC DNA]</scope>
    <source>
        <strain evidence="2 3">BVI</strain>
    </source>
</reference>
<accession>A0A5A8CMS7</accession>
<dbReference type="Proteomes" id="UP000323011">
    <property type="component" value="Unassembled WGS sequence"/>
</dbReference>
<organism evidence="2 3">
    <name type="scientific">Cafeteria roenbergensis</name>
    <name type="common">Marine flagellate</name>
    <dbReference type="NCBI Taxonomy" id="33653"/>
    <lineage>
        <taxon>Eukaryota</taxon>
        <taxon>Sar</taxon>
        <taxon>Stramenopiles</taxon>
        <taxon>Bigyra</taxon>
        <taxon>Opalozoa</taxon>
        <taxon>Bicosoecida</taxon>
        <taxon>Cafeteriaceae</taxon>
        <taxon>Cafeteria</taxon>
    </lineage>
</organism>
<name>A0A5A8CMS7_CAFRO</name>
<protein>
    <submittedName>
        <fullName evidence="2">Uncharacterized protein</fullName>
    </submittedName>
</protein>
<feature type="compositionally biased region" description="Low complexity" evidence="1">
    <location>
        <begin position="757"/>
        <end position="769"/>
    </location>
</feature>
<proteinExistence type="predicted"/>
<feature type="region of interest" description="Disordered" evidence="1">
    <location>
        <begin position="757"/>
        <end position="777"/>
    </location>
</feature>
<evidence type="ECO:0000313" key="2">
    <source>
        <dbReference type="EMBL" id="KAA0154028.1"/>
    </source>
</evidence>
<dbReference type="AlphaFoldDB" id="A0A5A8CMS7"/>
<comment type="caution">
    <text evidence="2">The sequence shown here is derived from an EMBL/GenBank/DDBJ whole genome shotgun (WGS) entry which is preliminary data.</text>
</comment>